<evidence type="ECO:0000313" key="2">
    <source>
        <dbReference type="Proteomes" id="UP000235897"/>
    </source>
</evidence>
<evidence type="ECO:0000313" key="1">
    <source>
        <dbReference type="EMBL" id="PNG08274.1"/>
    </source>
</evidence>
<sequence length="78" mass="8633">MPSLVLDIALPAEKLLAVYQGRANRILIKSREGTSVSLPAHHLRPFLTSAGVFGSFELEFSPEGKLLRLRRLVHARSP</sequence>
<accession>A0A2N8T0L4</accession>
<proteinExistence type="predicted"/>
<dbReference type="EMBL" id="POUW01000001">
    <property type="protein sequence ID" value="PNG08274.1"/>
    <property type="molecule type" value="Genomic_DNA"/>
</dbReference>
<reference evidence="1 2" key="1">
    <citation type="submission" date="2018-01" db="EMBL/GenBank/DDBJ databases">
        <title>Denitrification phenotypes of diverse strains of Pseudomonas stutzeri.</title>
        <authorList>
            <person name="Milligan D.A."/>
            <person name="Bergaust L."/>
            <person name="Bakken L.R."/>
            <person name="Frostegard A."/>
        </authorList>
    </citation>
    <scope>NUCLEOTIDE SEQUENCE [LARGE SCALE GENOMIC DNA]</scope>
    <source>
        <strain evidence="1 2">28a3</strain>
    </source>
</reference>
<comment type="caution">
    <text evidence="1">The sequence shown here is derived from an EMBL/GenBank/DDBJ whole genome shotgun (WGS) entry which is preliminary data.</text>
</comment>
<gene>
    <name evidence="1" type="ORF">CXL00_04325</name>
</gene>
<protein>
    <submittedName>
        <fullName evidence="1">DUF2835 domain-containing protein</fullName>
    </submittedName>
</protein>
<dbReference type="Proteomes" id="UP000235897">
    <property type="component" value="Unassembled WGS sequence"/>
</dbReference>
<dbReference type="AlphaFoldDB" id="A0A2N8T0L4"/>
<dbReference type="OrthoDB" id="5600793at2"/>
<organism evidence="1 2">
    <name type="scientific">Stutzerimonas stutzeri</name>
    <name type="common">Pseudomonas stutzeri</name>
    <dbReference type="NCBI Taxonomy" id="316"/>
    <lineage>
        <taxon>Bacteria</taxon>
        <taxon>Pseudomonadati</taxon>
        <taxon>Pseudomonadota</taxon>
        <taxon>Gammaproteobacteria</taxon>
        <taxon>Pseudomonadales</taxon>
        <taxon>Pseudomonadaceae</taxon>
        <taxon>Stutzerimonas</taxon>
    </lineage>
</organism>
<dbReference type="InterPro" id="IPR021363">
    <property type="entry name" value="DUF2835"/>
</dbReference>
<dbReference type="Pfam" id="PF11197">
    <property type="entry name" value="DUF2835"/>
    <property type="match status" value="1"/>
</dbReference>
<name>A0A2N8T0L4_STUST</name>
<dbReference type="RefSeq" id="WP_021207447.1">
    <property type="nucleotide sequence ID" value="NZ_JAMOIG010000014.1"/>
</dbReference>